<dbReference type="PRINTS" id="PR00394">
    <property type="entry name" value="RHSPROTEIN"/>
</dbReference>
<dbReference type="InterPro" id="IPR001826">
    <property type="entry name" value="RHS"/>
</dbReference>
<evidence type="ECO:0000256" key="1">
    <source>
        <dbReference type="SAM" id="MobiDB-lite"/>
    </source>
</evidence>
<dbReference type="PANTHER" id="PTHR32305">
    <property type="match status" value="1"/>
</dbReference>
<dbReference type="Gene3D" id="2.180.10.10">
    <property type="entry name" value="RHS repeat-associated core"/>
    <property type="match status" value="1"/>
</dbReference>
<evidence type="ECO:0000313" key="4">
    <source>
        <dbReference type="Proteomes" id="UP001364472"/>
    </source>
</evidence>
<feature type="region of interest" description="Disordered" evidence="1">
    <location>
        <begin position="36"/>
        <end position="56"/>
    </location>
</feature>
<proteinExistence type="predicted"/>
<comment type="caution">
    <text evidence="3">The sequence shown here is derived from an EMBL/GenBank/DDBJ whole genome shotgun (WGS) entry which is preliminary data.</text>
</comment>
<feature type="compositionally biased region" description="Polar residues" evidence="1">
    <location>
        <begin position="47"/>
        <end position="56"/>
    </location>
</feature>
<reference evidence="3 4" key="1">
    <citation type="journal article" date="2016" name="Antonie Van Leeuwenhoek">
        <title>Denitratimonas tolerans gen. nov., sp. nov., a denitrifying bacterium isolated from a bioreactor for tannery wastewater treatment.</title>
        <authorList>
            <person name="Han S.I."/>
            <person name="Kim J.O."/>
            <person name="Lee Y.R."/>
            <person name="Ekpeghere K.I."/>
            <person name="Koh S.C."/>
            <person name="Whang K.S."/>
        </authorList>
    </citation>
    <scope>NUCLEOTIDE SEQUENCE [LARGE SCALE GENOMIC DNA]</scope>
    <source>
        <strain evidence="3 4">KACC 17565</strain>
    </source>
</reference>
<dbReference type="EMBL" id="JBBDHC010000018">
    <property type="protein sequence ID" value="MEJ1250319.1"/>
    <property type="molecule type" value="Genomic_DNA"/>
</dbReference>
<dbReference type="Pfam" id="PF03527">
    <property type="entry name" value="RHS"/>
    <property type="match status" value="1"/>
</dbReference>
<evidence type="ECO:0000313" key="3">
    <source>
        <dbReference type="EMBL" id="MEJ1250319.1"/>
    </source>
</evidence>
<dbReference type="RefSeq" id="WP_337336021.1">
    <property type="nucleotide sequence ID" value="NZ_JBBDHC010000018.1"/>
</dbReference>
<dbReference type="NCBIfam" id="TIGR03696">
    <property type="entry name" value="Rhs_assc_core"/>
    <property type="match status" value="1"/>
</dbReference>
<name>A0AAW9R836_9GAMM</name>
<sequence length="473" mass="51348">MGPRASHEPAGSRTTYDDLDRLESVLAGLGNQGFTYDASGNRESHTHTGTASSYTLAPTSNRVSAISGGLNRSYTYKPTGQVKSITGPLSLNAEPEPALGEGEYGMGGSYIEPAFARRSYETPAAEPHSTQSLFADGFESTTPPASTWQFTYDPFNRLSAITGPGLNAGYKIAATGLRVEKSVNGVTTRFVYGLNGQLLYERNLATGLRTQHLYLNGHPIAFVRNNGSGNSNTLYHLHADHLGRPERITDSTNAIVWRARLAAFNHSVTLDQIGGYPLGFPGQYRDTETGFAYNIHRDYDPATARYLQSDPIGLNGGINTYAYAEGNPVMMTDPLGLEGVGYWNNGAMTNLTGGVSECEAAAFIDSALNITPFVGMAKQMWEGSADFFDYGSSFTTTASAVLEWRVSNALREDRNRRLIQADVLTDSGRHPKYDWAETGVKNMKFVAKGLFIAGLAIEVREFQEKIAQCGCDK</sequence>
<evidence type="ECO:0000259" key="2">
    <source>
        <dbReference type="Pfam" id="PF03527"/>
    </source>
</evidence>
<dbReference type="Proteomes" id="UP001364472">
    <property type="component" value="Unassembled WGS sequence"/>
</dbReference>
<gene>
    <name evidence="3" type="ORF">WB794_11615</name>
</gene>
<dbReference type="InterPro" id="IPR022385">
    <property type="entry name" value="Rhs_assc_core"/>
</dbReference>
<organism evidence="3 4">
    <name type="scientific">Denitratimonas tolerans</name>
    <dbReference type="NCBI Taxonomy" id="1338420"/>
    <lineage>
        <taxon>Bacteria</taxon>
        <taxon>Pseudomonadati</taxon>
        <taxon>Pseudomonadota</taxon>
        <taxon>Gammaproteobacteria</taxon>
        <taxon>Lysobacterales</taxon>
        <taxon>Lysobacteraceae</taxon>
        <taxon>Denitratimonas</taxon>
    </lineage>
</organism>
<dbReference type="InterPro" id="IPR050708">
    <property type="entry name" value="T6SS_VgrG/RHS"/>
</dbReference>
<feature type="domain" description="RHS protein conserved region" evidence="2">
    <location>
        <begin position="235"/>
        <end position="264"/>
    </location>
</feature>
<keyword evidence="4" id="KW-1185">Reference proteome</keyword>
<accession>A0AAW9R836</accession>
<dbReference type="PANTHER" id="PTHR32305:SF15">
    <property type="entry name" value="PROTEIN RHSA-RELATED"/>
    <property type="match status" value="1"/>
</dbReference>
<protein>
    <submittedName>
        <fullName evidence="3">RHS repeat-associated core domain-containing protein</fullName>
    </submittedName>
</protein>
<dbReference type="AlphaFoldDB" id="A0AAW9R836"/>